<name>A0ABU9SEQ8_9BURK</name>
<reference evidence="1 2" key="1">
    <citation type="submission" date="2024-01" db="EMBL/GenBank/DDBJ databases">
        <title>The diversity of rhizobia nodulating Mimosa spp. in eleven states of Brazil covering several biomes is determined by host plant, location, and edaphic factors.</title>
        <authorList>
            <person name="Rouws L."/>
            <person name="Barauna A."/>
            <person name="Beukes C."/>
            <person name="De Faria S.M."/>
            <person name="Gross E."/>
            <person name="Dos Reis Junior F.B."/>
            <person name="Simon M."/>
            <person name="Maluk M."/>
            <person name="Odee D.W."/>
            <person name="Kenicer G."/>
            <person name="Young J.P.W."/>
            <person name="Reis V.M."/>
            <person name="Zilli J."/>
            <person name="James E.K."/>
        </authorList>
    </citation>
    <scope>NUCLEOTIDE SEQUENCE [LARGE SCALE GENOMIC DNA]</scope>
    <source>
        <strain evidence="1 2">JPY164</strain>
    </source>
</reference>
<sequence>MADIAVWPDTLPQPRADGYGVQPKALYAATDMDSGRSRTRRRFTQTPSTISVKWRFTWTQFAVFEAFLKYEINLGAAPFSVGLLNGMGVTAVQAQFFEDPPYQSSISDSRTWFDVTANLKVKSMPVLGYDYYVVLRKYSEQEVFGAGGRLHRLIHSDLTGPLRW</sequence>
<keyword evidence="2" id="KW-1185">Reference proteome</keyword>
<accession>A0ABU9SEQ8</accession>
<dbReference type="RefSeq" id="WP_406952828.1">
    <property type="nucleotide sequence ID" value="NZ_JAYMRW010000008.1"/>
</dbReference>
<organism evidence="1 2">
    <name type="scientific">Paraburkholderia guartelaensis</name>
    <dbReference type="NCBI Taxonomy" id="2546446"/>
    <lineage>
        <taxon>Bacteria</taxon>
        <taxon>Pseudomonadati</taxon>
        <taxon>Pseudomonadota</taxon>
        <taxon>Betaproteobacteria</taxon>
        <taxon>Burkholderiales</taxon>
        <taxon>Burkholderiaceae</taxon>
        <taxon>Paraburkholderia</taxon>
    </lineage>
</organism>
<protein>
    <recommendedName>
        <fullName evidence="3">Porin</fullName>
    </recommendedName>
</protein>
<dbReference type="EMBL" id="JAYMRW010000008">
    <property type="protein sequence ID" value="MEM5449851.1"/>
    <property type="molecule type" value="Genomic_DNA"/>
</dbReference>
<proteinExistence type="predicted"/>
<dbReference type="Proteomes" id="UP001390669">
    <property type="component" value="Unassembled WGS sequence"/>
</dbReference>
<evidence type="ECO:0008006" key="3">
    <source>
        <dbReference type="Google" id="ProtNLM"/>
    </source>
</evidence>
<evidence type="ECO:0000313" key="2">
    <source>
        <dbReference type="Proteomes" id="UP001390669"/>
    </source>
</evidence>
<evidence type="ECO:0000313" key="1">
    <source>
        <dbReference type="EMBL" id="MEM5449851.1"/>
    </source>
</evidence>
<comment type="caution">
    <text evidence="1">The sequence shown here is derived from an EMBL/GenBank/DDBJ whole genome shotgun (WGS) entry which is preliminary data.</text>
</comment>
<gene>
    <name evidence="1" type="ORF">VSR33_20450</name>
</gene>